<comment type="caution">
    <text evidence="1">The sequence shown here is derived from an EMBL/GenBank/DDBJ whole genome shotgun (WGS) entry which is preliminary data.</text>
</comment>
<dbReference type="EMBL" id="JBBPBK010000005">
    <property type="protein sequence ID" value="KAK9284694.1"/>
    <property type="molecule type" value="Genomic_DNA"/>
</dbReference>
<reference evidence="1 2" key="1">
    <citation type="journal article" date="2024" name="Plant J.">
        <title>Genome sequences and population genomics reveal climatic adaptation and genomic divergence between two closely related sweetgum species.</title>
        <authorList>
            <person name="Xu W.Q."/>
            <person name="Ren C.Q."/>
            <person name="Zhang X.Y."/>
            <person name="Comes H.P."/>
            <person name="Liu X.H."/>
            <person name="Li Y.G."/>
            <person name="Kettle C.J."/>
            <person name="Jalonen R."/>
            <person name="Gaisberger H."/>
            <person name="Ma Y.Z."/>
            <person name="Qiu Y.X."/>
        </authorList>
    </citation>
    <scope>NUCLEOTIDE SEQUENCE [LARGE SCALE GENOMIC DNA]</scope>
    <source>
        <strain evidence="1">Hangzhou</strain>
    </source>
</reference>
<name>A0AAP0WXZ6_LIQFO</name>
<sequence length="237" mass="26711">MKADLGPWSPKKVGTPTCPVLLRPNTIYKWVEPSLIKSIEMSNVRINFNSKLFNACLAISHANEIPWRRTQSPAVVLVHLAPDYTQNPFSSCLHHLELIRPPTTSGPRLPHELPSVFTNVSCLLSPHAVLRSVRFAGLRTLPSSFAKALSSPPTSLCQPLFRWEQAMAEETHLPEAGKGLKKRRVRHKKGSKAKKKLKVYQGSREKVKIDKKNENYIAKGQESTIQMMMMMMKILPP</sequence>
<dbReference type="Proteomes" id="UP001415857">
    <property type="component" value="Unassembled WGS sequence"/>
</dbReference>
<dbReference type="AlphaFoldDB" id="A0AAP0WXZ6"/>
<evidence type="ECO:0000313" key="2">
    <source>
        <dbReference type="Proteomes" id="UP001415857"/>
    </source>
</evidence>
<evidence type="ECO:0000313" key="1">
    <source>
        <dbReference type="EMBL" id="KAK9284694.1"/>
    </source>
</evidence>
<accession>A0AAP0WXZ6</accession>
<gene>
    <name evidence="1" type="ORF">L1049_023870</name>
</gene>
<proteinExistence type="predicted"/>
<protein>
    <submittedName>
        <fullName evidence="1">Uncharacterized protein</fullName>
    </submittedName>
</protein>
<keyword evidence="2" id="KW-1185">Reference proteome</keyword>
<organism evidence="1 2">
    <name type="scientific">Liquidambar formosana</name>
    <name type="common">Formosan gum</name>
    <dbReference type="NCBI Taxonomy" id="63359"/>
    <lineage>
        <taxon>Eukaryota</taxon>
        <taxon>Viridiplantae</taxon>
        <taxon>Streptophyta</taxon>
        <taxon>Embryophyta</taxon>
        <taxon>Tracheophyta</taxon>
        <taxon>Spermatophyta</taxon>
        <taxon>Magnoliopsida</taxon>
        <taxon>eudicotyledons</taxon>
        <taxon>Gunneridae</taxon>
        <taxon>Pentapetalae</taxon>
        <taxon>Saxifragales</taxon>
        <taxon>Altingiaceae</taxon>
        <taxon>Liquidambar</taxon>
    </lineage>
</organism>